<feature type="region of interest" description="Disordered" evidence="2">
    <location>
        <begin position="592"/>
        <end position="612"/>
    </location>
</feature>
<evidence type="ECO:0000256" key="2">
    <source>
        <dbReference type="SAM" id="MobiDB-lite"/>
    </source>
</evidence>
<feature type="compositionally biased region" description="Polar residues" evidence="2">
    <location>
        <begin position="873"/>
        <end position="892"/>
    </location>
</feature>
<dbReference type="Proteomes" id="UP000007110">
    <property type="component" value="Unassembled WGS sequence"/>
</dbReference>
<feature type="compositionally biased region" description="Low complexity" evidence="2">
    <location>
        <begin position="917"/>
        <end position="933"/>
    </location>
</feature>
<feature type="compositionally biased region" description="Basic and acidic residues" evidence="2">
    <location>
        <begin position="161"/>
        <end position="173"/>
    </location>
</feature>
<evidence type="ECO:0008006" key="7">
    <source>
        <dbReference type="Google" id="ProtNLM"/>
    </source>
</evidence>
<dbReference type="FunCoup" id="A0A7M7NKH6">
    <property type="interactions" value="1195"/>
</dbReference>
<dbReference type="CTD" id="254048"/>
<keyword evidence="6" id="KW-1185">Reference proteome</keyword>
<reference evidence="5" key="2">
    <citation type="submission" date="2021-01" db="UniProtKB">
        <authorList>
            <consortium name="EnsemblMetazoa"/>
        </authorList>
    </citation>
    <scope>IDENTIFICATION</scope>
</reference>
<dbReference type="Pfam" id="PF08729">
    <property type="entry name" value="HUN"/>
    <property type="match status" value="1"/>
</dbReference>
<feature type="compositionally biased region" description="Polar residues" evidence="2">
    <location>
        <begin position="229"/>
        <end position="246"/>
    </location>
</feature>
<dbReference type="GO" id="GO:0005634">
    <property type="term" value="C:nucleus"/>
    <property type="evidence" value="ECO:0000318"/>
    <property type="project" value="GO_Central"/>
</dbReference>
<dbReference type="InterPro" id="IPR014840">
    <property type="entry name" value="HRD"/>
</dbReference>
<dbReference type="Pfam" id="PF14075">
    <property type="entry name" value="UBN_AB"/>
    <property type="match status" value="1"/>
</dbReference>
<accession>A0A7M7NKH6</accession>
<dbReference type="AlphaFoldDB" id="A0A7M7NKH6"/>
<dbReference type="EnsemblMetazoa" id="XM_030981226">
    <property type="protein sequence ID" value="XP_030837086"/>
    <property type="gene ID" value="LOC579948"/>
</dbReference>
<feature type="region of interest" description="Disordered" evidence="2">
    <location>
        <begin position="1034"/>
        <end position="1063"/>
    </location>
</feature>
<feature type="compositionally biased region" description="Basic residues" evidence="2">
    <location>
        <begin position="193"/>
        <end position="215"/>
    </location>
</feature>
<feature type="compositionally biased region" description="Polar residues" evidence="2">
    <location>
        <begin position="664"/>
        <end position="674"/>
    </location>
</feature>
<proteinExistence type="predicted"/>
<feature type="region of interest" description="Disordered" evidence="2">
    <location>
        <begin position="870"/>
        <end position="1009"/>
    </location>
</feature>
<keyword evidence="1" id="KW-0597">Phosphoprotein</keyword>
<sequence length="1136" mass="122706">MAERRRIIPASVGPLFKDLRENITKPALRLVLDLGETTEELCSEFAYPVLVKNAVYEEDLQGLEAIAKKFEEKYNKPGKKGKKKKMILEDLIDAGMGYDVDDPFVDNSECYDELVPASLTTQFGGFYINSGQLKFKEISDSEDGDFQKPKTPKASYQTLEKKRFKMENGDGKREKKMKRKLSSESGSGDHISKKTKKQLKKKFREDKKKKKKGPRVIRTQTVAELLKRSTGSPQSHPATSTFNGTPSTSNAATSKASSSNSTPQGMVSSSGGAQAGGVDMSLDLGISVNDLDKETMDMVDFVNGTEGMMSGVGSTGGVAAGSGGDQDSDVNVSPSAPGTGGEEMGSKEMVNLPLELPLQLVDNIQKIKEAARKSVEGKTKFFNSYVNGLLLKIEHGTRLVNCSKRSAVYSHLACHLPCTKVTLQKRAKKLQLGIQDNHLKEPLQRLREGIAQVMPDQEMRFKTECEEVSLKMDLGPTHDAEGKLIELKPPKKKFLWDIRLRALLCEVVKVKVKTFEISKTRTQSAEEYLKAFLDTDVKNLWPKDWIQTRNLYKESRGVHDHVTYSVGKQRKATPGPPRKLLLTTVKKTIGGDDIEGSSIAPHGSSETQEFEPSSSQINEMMGSPVTTKHGDDVLQCVSLVDYTGSGEDSMDAVISSSQLKGTEYATASSDSNQEAPVAPGQSVPVSSTSPLPNLDPSFLVDQMLNQQLVTNSQDVRPGVGGSVSNVRTVDMNVRVQGTKKASMMPETAKLAAMSTGEMLPKQAGVDSLSSQQSYSAKLSAISNIHNMKTMHKQEPGVQAKDVTSSSMMGKGRHTVSSVSKSGQPVIRLMRDSKIEMMSTQSNIRIQVQGTQQQKGQASVPKTQTVLGGVHTMPYTQPTSNTSLQGRSSSVKTQRLGGGMDPLPQMSSQVAPGNGNIRLSPSSQSTSRRSSYVSPTNPQQRAGTAHSPGSAFSTPSQHSHHMKAQASPSIPQQTSPSGLGAYSSTTPRQYTSPHKQYSPGHTSPIAAAYSTTSPSSYQSIAGAGGYQQMPLGEMTARQQQQSSGGASYTNTYPMAPSSTQGGVPLSPVGDAVITGPDPRTYYHQSPTGGGLLPPHHPTLPPSSHPIPPEALDLLCAHQAFADPRYVGDNSSSQHRIH</sequence>
<name>A0A7M7NKH6_STRPU</name>
<evidence type="ECO:0000259" key="4">
    <source>
        <dbReference type="Pfam" id="PF14075"/>
    </source>
</evidence>
<feature type="region of interest" description="Disordered" evidence="2">
    <location>
        <begin position="161"/>
        <end position="274"/>
    </location>
</feature>
<evidence type="ECO:0000259" key="3">
    <source>
        <dbReference type="Pfam" id="PF08729"/>
    </source>
</evidence>
<feature type="region of interest" description="Disordered" evidence="2">
    <location>
        <begin position="319"/>
        <end position="344"/>
    </location>
</feature>
<reference evidence="6" key="1">
    <citation type="submission" date="2015-02" db="EMBL/GenBank/DDBJ databases">
        <title>Genome sequencing for Strongylocentrotus purpuratus.</title>
        <authorList>
            <person name="Murali S."/>
            <person name="Liu Y."/>
            <person name="Vee V."/>
            <person name="English A."/>
            <person name="Wang M."/>
            <person name="Skinner E."/>
            <person name="Han Y."/>
            <person name="Muzny D.M."/>
            <person name="Worley K.C."/>
            <person name="Gibbs R.A."/>
        </authorList>
    </citation>
    <scope>NUCLEOTIDE SEQUENCE</scope>
</reference>
<evidence type="ECO:0000313" key="6">
    <source>
        <dbReference type="Proteomes" id="UP000007110"/>
    </source>
</evidence>
<dbReference type="OMA" id="AKYELDC"/>
<dbReference type="GO" id="GO:0006325">
    <property type="term" value="P:chromatin organization"/>
    <property type="evidence" value="ECO:0000318"/>
    <property type="project" value="GO_Central"/>
</dbReference>
<feature type="domain" description="Hpc2-related" evidence="3">
    <location>
        <begin position="89"/>
        <end position="133"/>
    </location>
</feature>
<evidence type="ECO:0000256" key="1">
    <source>
        <dbReference type="ARBA" id="ARBA00022553"/>
    </source>
</evidence>
<feature type="compositionally biased region" description="Polar residues" evidence="2">
    <location>
        <begin position="965"/>
        <end position="1000"/>
    </location>
</feature>
<dbReference type="InParanoid" id="A0A7M7NKH6"/>
<feature type="region of interest" description="Disordered" evidence="2">
    <location>
        <begin position="664"/>
        <end position="694"/>
    </location>
</feature>
<dbReference type="KEGG" id="spu:579948"/>
<dbReference type="GeneID" id="579948"/>
<evidence type="ECO:0000313" key="5">
    <source>
        <dbReference type="EnsemblMetazoa" id="XP_030837086"/>
    </source>
</evidence>
<dbReference type="RefSeq" id="XP_030837086.1">
    <property type="nucleotide sequence ID" value="XM_030981226.1"/>
</dbReference>
<feature type="domain" description="Ubinuclein middle" evidence="4">
    <location>
        <begin position="352"/>
        <end position="553"/>
    </location>
</feature>
<feature type="compositionally biased region" description="Low complexity" evidence="2">
    <location>
        <begin position="247"/>
        <end position="274"/>
    </location>
</feature>
<dbReference type="PANTHER" id="PTHR21669:SF28">
    <property type="entry name" value="YEMANUCLEIN"/>
    <property type="match status" value="1"/>
</dbReference>
<dbReference type="PANTHER" id="PTHR21669">
    <property type="entry name" value="CAPZ-INTERACTING PROTEIN AND RELATED PROTEINS"/>
    <property type="match status" value="1"/>
</dbReference>
<dbReference type="OrthoDB" id="68076at2759"/>
<protein>
    <recommendedName>
        <fullName evidence="7">Ubinuclein-1-like</fullName>
    </recommendedName>
</protein>
<dbReference type="InterPro" id="IPR026947">
    <property type="entry name" value="UBN_middle_dom"/>
</dbReference>
<feature type="compositionally biased region" description="Polar residues" evidence="2">
    <location>
        <begin position="1045"/>
        <end position="1060"/>
    </location>
</feature>
<organism evidence="5 6">
    <name type="scientific">Strongylocentrotus purpuratus</name>
    <name type="common">Purple sea urchin</name>
    <dbReference type="NCBI Taxonomy" id="7668"/>
    <lineage>
        <taxon>Eukaryota</taxon>
        <taxon>Metazoa</taxon>
        <taxon>Echinodermata</taxon>
        <taxon>Eleutherozoa</taxon>
        <taxon>Echinozoa</taxon>
        <taxon>Echinoidea</taxon>
        <taxon>Euechinoidea</taxon>
        <taxon>Echinacea</taxon>
        <taxon>Camarodonta</taxon>
        <taxon>Echinidea</taxon>
        <taxon>Strongylocentrotidae</taxon>
        <taxon>Strongylocentrotus</taxon>
    </lineage>
</organism>